<dbReference type="Gene3D" id="3.60.10.10">
    <property type="entry name" value="Endonuclease/exonuclease/phosphatase"/>
    <property type="match status" value="1"/>
</dbReference>
<name>A0AA39KLF4_9HYME</name>
<evidence type="ECO:0000313" key="3">
    <source>
        <dbReference type="Proteomes" id="UP001168990"/>
    </source>
</evidence>
<protein>
    <recommendedName>
        <fullName evidence="1">Endonuclease/exonuclease/phosphatase domain-containing protein</fullName>
    </recommendedName>
</protein>
<comment type="caution">
    <text evidence="2">The sequence shown here is derived from an EMBL/GenBank/DDBJ whole genome shotgun (WGS) entry which is preliminary data.</text>
</comment>
<organism evidence="2 3">
    <name type="scientific">Microctonus aethiopoides</name>
    <dbReference type="NCBI Taxonomy" id="144406"/>
    <lineage>
        <taxon>Eukaryota</taxon>
        <taxon>Metazoa</taxon>
        <taxon>Ecdysozoa</taxon>
        <taxon>Arthropoda</taxon>
        <taxon>Hexapoda</taxon>
        <taxon>Insecta</taxon>
        <taxon>Pterygota</taxon>
        <taxon>Neoptera</taxon>
        <taxon>Endopterygota</taxon>
        <taxon>Hymenoptera</taxon>
        <taxon>Apocrita</taxon>
        <taxon>Ichneumonoidea</taxon>
        <taxon>Braconidae</taxon>
        <taxon>Euphorinae</taxon>
        <taxon>Microctonus</taxon>
    </lineage>
</organism>
<reference evidence="2" key="1">
    <citation type="journal article" date="2023" name="bioRxiv">
        <title>Scaffold-level genome assemblies of two parasitoid biocontrol wasps reveal the parthenogenesis mechanism and an associated novel virus.</title>
        <authorList>
            <person name="Inwood S."/>
            <person name="Skelly J."/>
            <person name="Guhlin J."/>
            <person name="Harrop T."/>
            <person name="Goldson S."/>
            <person name="Dearden P."/>
        </authorList>
    </citation>
    <scope>NUCLEOTIDE SEQUENCE</scope>
    <source>
        <strain evidence="2">Irish</strain>
        <tissue evidence="2">Whole body</tissue>
    </source>
</reference>
<dbReference type="Pfam" id="PF14529">
    <property type="entry name" value="Exo_endo_phos_2"/>
    <property type="match status" value="1"/>
</dbReference>
<gene>
    <name evidence="2" type="ORF">PV328_004201</name>
</gene>
<dbReference type="AlphaFoldDB" id="A0AA39KLF4"/>
<proteinExistence type="predicted"/>
<dbReference type="InterPro" id="IPR036691">
    <property type="entry name" value="Endo/exonu/phosph_ase_sf"/>
</dbReference>
<dbReference type="GO" id="GO:0003824">
    <property type="term" value="F:catalytic activity"/>
    <property type="evidence" value="ECO:0007669"/>
    <property type="project" value="InterPro"/>
</dbReference>
<dbReference type="EMBL" id="JAQQBS010001422">
    <property type="protein sequence ID" value="KAK0165702.1"/>
    <property type="molecule type" value="Genomic_DNA"/>
</dbReference>
<dbReference type="Proteomes" id="UP001168990">
    <property type="component" value="Unassembled WGS sequence"/>
</dbReference>
<evidence type="ECO:0000259" key="1">
    <source>
        <dbReference type="Pfam" id="PF14529"/>
    </source>
</evidence>
<dbReference type="SUPFAM" id="SSF56219">
    <property type="entry name" value="DNase I-like"/>
    <property type="match status" value="1"/>
</dbReference>
<sequence>MAGDLNAKHTNWNNEVNNQRGMLLVKWYNEIAPFCKTEIYASREPTFPKAGSYLDLCIADKRIIINNGLNYTYTEDYDSDHKAIIFEASLKNENTNIETNHHEPKILNYKKADWNQFQKTLSKNPIAISPHRNYSAQEIERFILELIKNITTALKEAAPTRQQQSLLDRYPNNKIDKEHSEKSKLITALNKTKRLFPANTRLISQLKSKKRR</sequence>
<accession>A0AA39KLF4</accession>
<feature type="domain" description="Endonuclease/exonuclease/phosphatase" evidence="1">
    <location>
        <begin position="2"/>
        <end position="85"/>
    </location>
</feature>
<dbReference type="InterPro" id="IPR005135">
    <property type="entry name" value="Endo/exonuclease/phosphatase"/>
</dbReference>
<keyword evidence="3" id="KW-1185">Reference proteome</keyword>
<evidence type="ECO:0000313" key="2">
    <source>
        <dbReference type="EMBL" id="KAK0165702.1"/>
    </source>
</evidence>
<reference evidence="2" key="2">
    <citation type="submission" date="2023-03" db="EMBL/GenBank/DDBJ databases">
        <authorList>
            <person name="Inwood S.N."/>
            <person name="Skelly J.G."/>
            <person name="Guhlin J."/>
            <person name="Harrop T.W.R."/>
            <person name="Goldson S.G."/>
            <person name="Dearden P.K."/>
        </authorList>
    </citation>
    <scope>NUCLEOTIDE SEQUENCE</scope>
    <source>
        <strain evidence="2">Irish</strain>
        <tissue evidence="2">Whole body</tissue>
    </source>
</reference>